<proteinExistence type="predicted"/>
<organism evidence="2 3">
    <name type="scientific">Kibdelosporangium phytohabitans</name>
    <dbReference type="NCBI Taxonomy" id="860235"/>
    <lineage>
        <taxon>Bacteria</taxon>
        <taxon>Bacillati</taxon>
        <taxon>Actinomycetota</taxon>
        <taxon>Actinomycetes</taxon>
        <taxon>Pseudonocardiales</taxon>
        <taxon>Pseudonocardiaceae</taxon>
        <taxon>Kibdelosporangium</taxon>
    </lineage>
</organism>
<evidence type="ECO:0000313" key="3">
    <source>
        <dbReference type="Proteomes" id="UP000063699"/>
    </source>
</evidence>
<dbReference type="PROSITE" id="PS50943">
    <property type="entry name" value="HTH_CROC1"/>
    <property type="match status" value="1"/>
</dbReference>
<reference evidence="2 3" key="1">
    <citation type="submission" date="2015-07" db="EMBL/GenBank/DDBJ databases">
        <title>Genome sequencing of Kibdelosporangium phytohabitans.</title>
        <authorList>
            <person name="Qin S."/>
            <person name="Xing K."/>
        </authorList>
    </citation>
    <scope>NUCLEOTIDE SEQUENCE [LARGE SCALE GENOMIC DNA]</scope>
    <source>
        <strain evidence="2 3">KLBMP1111</strain>
    </source>
</reference>
<dbReference type="InterPro" id="IPR010982">
    <property type="entry name" value="Lambda_DNA-bd_dom_sf"/>
</dbReference>
<dbReference type="GO" id="GO:0003677">
    <property type="term" value="F:DNA binding"/>
    <property type="evidence" value="ECO:0007669"/>
    <property type="project" value="InterPro"/>
</dbReference>
<feature type="domain" description="HTH cro/C1-type" evidence="1">
    <location>
        <begin position="25"/>
        <end position="77"/>
    </location>
</feature>
<dbReference type="KEGG" id="kphy:AOZ06_15755"/>
<dbReference type="RefSeq" id="WP_054290077.1">
    <property type="nucleotide sequence ID" value="NZ_JADBEI010000002.1"/>
</dbReference>
<protein>
    <recommendedName>
        <fullName evidence="1">HTH cro/C1-type domain-containing protein</fullName>
    </recommendedName>
</protein>
<dbReference type="SUPFAM" id="SSF47413">
    <property type="entry name" value="lambda repressor-like DNA-binding domains"/>
    <property type="match status" value="1"/>
</dbReference>
<sequence length="85" mass="9616">MAIGGMALAERSAELREWIRTGRARQLRVVAGLSQALVAQDCEVTASTVHRWETGDRLPRGRNIFAYHSLLARLVERERLGERDD</sequence>
<dbReference type="OrthoDB" id="5149137at2"/>
<keyword evidence="3" id="KW-1185">Reference proteome</keyword>
<dbReference type="Gene3D" id="1.10.260.40">
    <property type="entry name" value="lambda repressor-like DNA-binding domains"/>
    <property type="match status" value="1"/>
</dbReference>
<name>A0A0N9HT72_9PSEU</name>
<dbReference type="InterPro" id="IPR001387">
    <property type="entry name" value="Cro/C1-type_HTH"/>
</dbReference>
<gene>
    <name evidence="2" type="ORF">AOZ06_15755</name>
</gene>
<dbReference type="SMART" id="SM00530">
    <property type="entry name" value="HTH_XRE"/>
    <property type="match status" value="1"/>
</dbReference>
<evidence type="ECO:0000313" key="2">
    <source>
        <dbReference type="EMBL" id="ALG08170.1"/>
    </source>
</evidence>
<dbReference type="CDD" id="cd00093">
    <property type="entry name" value="HTH_XRE"/>
    <property type="match status" value="1"/>
</dbReference>
<dbReference type="Proteomes" id="UP000063699">
    <property type="component" value="Chromosome"/>
</dbReference>
<dbReference type="Pfam" id="PF13560">
    <property type="entry name" value="HTH_31"/>
    <property type="match status" value="1"/>
</dbReference>
<dbReference type="STRING" id="860235.AOZ06_15755"/>
<dbReference type="AlphaFoldDB" id="A0A0N9HT72"/>
<evidence type="ECO:0000259" key="1">
    <source>
        <dbReference type="PROSITE" id="PS50943"/>
    </source>
</evidence>
<accession>A0A0N9HT72</accession>
<dbReference type="EMBL" id="CP012752">
    <property type="protein sequence ID" value="ALG08170.1"/>
    <property type="molecule type" value="Genomic_DNA"/>
</dbReference>